<sequence length="143" mass="16431">MKPKAELYGSQNPGPERMELLASDTLCSLHKYNLRSKGPPRYVRFSDDECPICLEDFNSPVIVNCGHSFCKRCIEKCMKIGKHAVCPICKDKLVKRLFLYNLQHFKHEITSNTEYRSSTPTVQKKQDTKHSNKPMKAARRTVA</sequence>
<feature type="compositionally biased region" description="Polar residues" evidence="5">
    <location>
        <begin position="114"/>
        <end position="123"/>
    </location>
</feature>
<evidence type="ECO:0000256" key="4">
    <source>
        <dbReference type="PROSITE-ProRule" id="PRU00175"/>
    </source>
</evidence>
<dbReference type="GO" id="GO:0008270">
    <property type="term" value="F:zinc ion binding"/>
    <property type="evidence" value="ECO:0007669"/>
    <property type="project" value="UniProtKB-KW"/>
</dbReference>
<dbReference type="Pfam" id="PF13445">
    <property type="entry name" value="zf-RING_UBOX"/>
    <property type="match status" value="1"/>
</dbReference>
<protein>
    <submittedName>
        <fullName evidence="7">RING-type domain-containing protein</fullName>
    </submittedName>
</protein>
<dbReference type="Gene3D" id="3.30.40.10">
    <property type="entry name" value="Zinc/RING finger domain, C3HC4 (zinc finger)"/>
    <property type="match status" value="1"/>
</dbReference>
<evidence type="ECO:0000313" key="7">
    <source>
        <dbReference type="EnsemblMetazoa" id="AFUN002313-PA"/>
    </source>
</evidence>
<evidence type="ECO:0000259" key="6">
    <source>
        <dbReference type="PROSITE" id="PS50089"/>
    </source>
</evidence>
<dbReference type="InterPro" id="IPR027370">
    <property type="entry name" value="Znf-RING_euk"/>
</dbReference>
<keyword evidence="1" id="KW-0479">Metal-binding</keyword>
<dbReference type="InterPro" id="IPR017907">
    <property type="entry name" value="Znf_RING_CS"/>
</dbReference>
<evidence type="ECO:0000256" key="2">
    <source>
        <dbReference type="ARBA" id="ARBA00022771"/>
    </source>
</evidence>
<evidence type="ECO:0000256" key="1">
    <source>
        <dbReference type="ARBA" id="ARBA00022723"/>
    </source>
</evidence>
<accession>A0A182R813</accession>
<dbReference type="PANTHER" id="PTHR12109">
    <property type="entry name" value="RING FINGER PROTEIN 141-RELATED"/>
    <property type="match status" value="1"/>
</dbReference>
<feature type="compositionally biased region" description="Basic residues" evidence="5">
    <location>
        <begin position="131"/>
        <end position="143"/>
    </location>
</feature>
<feature type="domain" description="RING-type" evidence="6">
    <location>
        <begin position="50"/>
        <end position="90"/>
    </location>
</feature>
<keyword evidence="2 4" id="KW-0863">Zinc-finger</keyword>
<dbReference type="GeneID" id="125775110"/>
<evidence type="ECO:0000256" key="5">
    <source>
        <dbReference type="SAM" id="MobiDB-lite"/>
    </source>
</evidence>
<proteinExistence type="predicted"/>
<organism evidence="7">
    <name type="scientific">Anopheles funestus</name>
    <name type="common">African malaria mosquito</name>
    <dbReference type="NCBI Taxonomy" id="62324"/>
    <lineage>
        <taxon>Eukaryota</taxon>
        <taxon>Metazoa</taxon>
        <taxon>Ecdysozoa</taxon>
        <taxon>Arthropoda</taxon>
        <taxon>Hexapoda</taxon>
        <taxon>Insecta</taxon>
        <taxon>Pterygota</taxon>
        <taxon>Neoptera</taxon>
        <taxon>Endopterygota</taxon>
        <taxon>Diptera</taxon>
        <taxon>Nematocera</taxon>
        <taxon>Culicoidea</taxon>
        <taxon>Culicidae</taxon>
        <taxon>Anophelinae</taxon>
        <taxon>Anopheles</taxon>
    </lineage>
</organism>
<dbReference type="VEuPathDB" id="VectorBase:AFUN002313"/>
<dbReference type="AlphaFoldDB" id="A0A182R813"/>
<dbReference type="KEGG" id="afun:125775110"/>
<dbReference type="SMART" id="SM00184">
    <property type="entry name" value="RING"/>
    <property type="match status" value="1"/>
</dbReference>
<dbReference type="PROSITE" id="PS00518">
    <property type="entry name" value="ZF_RING_1"/>
    <property type="match status" value="1"/>
</dbReference>
<dbReference type="VEuPathDB" id="VectorBase:AFUN2_010201"/>
<dbReference type="OrthoDB" id="9049620at2759"/>
<evidence type="ECO:0000256" key="3">
    <source>
        <dbReference type="ARBA" id="ARBA00022833"/>
    </source>
</evidence>
<dbReference type="InterPro" id="IPR047126">
    <property type="entry name" value="RNF141-like"/>
</dbReference>
<dbReference type="EnsemblMetazoa" id="AFUN002313-RA">
    <property type="protein sequence ID" value="AFUN002313-PA"/>
    <property type="gene ID" value="AFUN002313"/>
</dbReference>
<dbReference type="InterPro" id="IPR001841">
    <property type="entry name" value="Znf_RING"/>
</dbReference>
<dbReference type="SUPFAM" id="SSF57850">
    <property type="entry name" value="RING/U-box"/>
    <property type="match status" value="1"/>
</dbReference>
<reference evidence="7" key="1">
    <citation type="submission" date="2020-05" db="UniProtKB">
        <authorList>
            <consortium name="EnsemblMetazoa"/>
        </authorList>
    </citation>
    <scope>IDENTIFICATION</scope>
    <source>
        <strain evidence="7">FUMOZ</strain>
    </source>
</reference>
<keyword evidence="3" id="KW-0862">Zinc</keyword>
<dbReference type="PROSITE" id="PS50089">
    <property type="entry name" value="ZF_RING_2"/>
    <property type="match status" value="1"/>
</dbReference>
<dbReference type="InterPro" id="IPR013083">
    <property type="entry name" value="Znf_RING/FYVE/PHD"/>
</dbReference>
<dbReference type="RefSeq" id="XP_049301551.1">
    <property type="nucleotide sequence ID" value="XM_049445594.1"/>
</dbReference>
<dbReference type="STRING" id="62324.A0A182R813"/>
<name>A0A182R813_ANOFN</name>
<feature type="region of interest" description="Disordered" evidence="5">
    <location>
        <begin position="114"/>
        <end position="143"/>
    </location>
</feature>